<feature type="compositionally biased region" description="Basic and acidic residues" evidence="12">
    <location>
        <begin position="55"/>
        <end position="69"/>
    </location>
</feature>
<dbReference type="InterPro" id="IPR000330">
    <property type="entry name" value="SNF2_N"/>
</dbReference>
<dbReference type="Gene3D" id="2.40.50.40">
    <property type="match status" value="2"/>
</dbReference>
<dbReference type="InterPro" id="IPR009057">
    <property type="entry name" value="Homeodomain-like_sf"/>
</dbReference>
<feature type="compositionally biased region" description="Basic and acidic residues" evidence="12">
    <location>
        <begin position="1645"/>
        <end position="1658"/>
    </location>
</feature>
<dbReference type="SUPFAM" id="SSF52540">
    <property type="entry name" value="P-loop containing nucleoside triphosphate hydrolases"/>
    <property type="match status" value="2"/>
</dbReference>
<dbReference type="SUPFAM" id="SSF46689">
    <property type="entry name" value="Homeodomain-like"/>
    <property type="match status" value="1"/>
</dbReference>
<dbReference type="SUPFAM" id="SSF54160">
    <property type="entry name" value="Chromo domain-like"/>
    <property type="match status" value="2"/>
</dbReference>
<dbReference type="CDD" id="cd18793">
    <property type="entry name" value="SF2_C_SNF"/>
    <property type="match status" value="1"/>
</dbReference>
<evidence type="ECO:0000256" key="11">
    <source>
        <dbReference type="ARBA" id="ARBA00049360"/>
    </source>
</evidence>
<evidence type="ECO:0008006" key="18">
    <source>
        <dbReference type="Google" id="ProtNLM"/>
    </source>
</evidence>
<evidence type="ECO:0000259" key="13">
    <source>
        <dbReference type="PROSITE" id="PS50013"/>
    </source>
</evidence>
<dbReference type="PANTHER" id="PTHR45623:SF14">
    <property type="entry name" value="CHROMODOMAIN-HELICASE-DNA-BINDING PROTEIN 1"/>
    <property type="match status" value="1"/>
</dbReference>
<keyword evidence="7" id="KW-0805">Transcription regulation</keyword>
<dbReference type="PROSITE" id="PS00598">
    <property type="entry name" value="CHROMO_1"/>
    <property type="match status" value="2"/>
</dbReference>
<dbReference type="Proteomes" id="UP000678499">
    <property type="component" value="Unassembled WGS sequence"/>
</dbReference>
<feature type="compositionally biased region" description="Basic and acidic residues" evidence="12">
    <location>
        <begin position="1206"/>
        <end position="1223"/>
    </location>
</feature>
<gene>
    <name evidence="16" type="ORF">NMOB1V02_LOCUS1644</name>
</gene>
<evidence type="ECO:0000259" key="14">
    <source>
        <dbReference type="PROSITE" id="PS51192"/>
    </source>
</evidence>
<dbReference type="PROSITE" id="PS51192">
    <property type="entry name" value="HELICASE_ATP_BIND_1"/>
    <property type="match status" value="1"/>
</dbReference>
<dbReference type="GO" id="GO:0042393">
    <property type="term" value="F:histone binding"/>
    <property type="evidence" value="ECO:0007669"/>
    <property type="project" value="TreeGrafter"/>
</dbReference>
<dbReference type="Pfam" id="PF23588">
    <property type="entry name" value="HTH_CHD1_Hrp3"/>
    <property type="match status" value="1"/>
</dbReference>
<dbReference type="Pfam" id="PF18375">
    <property type="entry name" value="CDH1_2_SANT_HL1"/>
    <property type="match status" value="1"/>
</dbReference>
<feature type="compositionally biased region" description="Low complexity" evidence="12">
    <location>
        <begin position="1760"/>
        <end position="1798"/>
    </location>
</feature>
<dbReference type="InterPro" id="IPR023779">
    <property type="entry name" value="Chromodomain_CS"/>
</dbReference>
<dbReference type="PROSITE" id="PS51194">
    <property type="entry name" value="HELICASE_CTER"/>
    <property type="match status" value="1"/>
</dbReference>
<keyword evidence="10" id="KW-0539">Nucleus</keyword>
<keyword evidence="8" id="KW-0238">DNA-binding</keyword>
<dbReference type="Pfam" id="PF00176">
    <property type="entry name" value="SNF2-rel_dom"/>
    <property type="match status" value="1"/>
</dbReference>
<name>A0A7R9G943_9CRUS</name>
<feature type="region of interest" description="Disordered" evidence="12">
    <location>
        <begin position="1337"/>
        <end position="1471"/>
    </location>
</feature>
<dbReference type="InterPro" id="IPR023780">
    <property type="entry name" value="Chromo_domain"/>
</dbReference>
<feature type="compositionally biased region" description="Basic and acidic residues" evidence="12">
    <location>
        <begin position="24"/>
        <end position="38"/>
    </location>
</feature>
<evidence type="ECO:0000256" key="12">
    <source>
        <dbReference type="SAM" id="MobiDB-lite"/>
    </source>
</evidence>
<comment type="subcellular location">
    <subcellularLocation>
        <location evidence="1">Nucleus</location>
    </subcellularLocation>
</comment>
<dbReference type="Pfam" id="PF00385">
    <property type="entry name" value="Chromo"/>
    <property type="match status" value="2"/>
</dbReference>
<accession>A0A7R9G943</accession>
<evidence type="ECO:0000259" key="15">
    <source>
        <dbReference type="PROSITE" id="PS51194"/>
    </source>
</evidence>
<feature type="domain" description="Chromo" evidence="13">
    <location>
        <begin position="358"/>
        <end position="420"/>
    </location>
</feature>
<feature type="compositionally biased region" description="Polar residues" evidence="12">
    <location>
        <begin position="1457"/>
        <end position="1470"/>
    </location>
</feature>
<feature type="compositionally biased region" description="Basic and acidic residues" evidence="12">
    <location>
        <begin position="1827"/>
        <end position="1843"/>
    </location>
</feature>
<feature type="region of interest" description="Disordered" evidence="12">
    <location>
        <begin position="1760"/>
        <end position="1843"/>
    </location>
</feature>
<dbReference type="InterPro" id="IPR025260">
    <property type="entry name" value="CHD1-like_C"/>
</dbReference>
<evidence type="ECO:0000313" key="17">
    <source>
        <dbReference type="Proteomes" id="UP000678499"/>
    </source>
</evidence>
<dbReference type="InterPro" id="IPR038718">
    <property type="entry name" value="SNF2-like_sf"/>
</dbReference>
<evidence type="ECO:0000256" key="3">
    <source>
        <dbReference type="ARBA" id="ARBA00022737"/>
    </source>
</evidence>
<comment type="catalytic activity">
    <reaction evidence="11">
        <text>ATP + H2O = ADP + phosphate + H(+)</text>
        <dbReference type="Rhea" id="RHEA:13065"/>
        <dbReference type="ChEBI" id="CHEBI:15377"/>
        <dbReference type="ChEBI" id="CHEBI:15378"/>
        <dbReference type="ChEBI" id="CHEBI:30616"/>
        <dbReference type="ChEBI" id="CHEBI:43474"/>
        <dbReference type="ChEBI" id="CHEBI:456216"/>
    </reaction>
</comment>
<proteinExistence type="inferred from homology"/>
<dbReference type="GO" id="GO:0003677">
    <property type="term" value="F:DNA binding"/>
    <property type="evidence" value="ECO:0007669"/>
    <property type="project" value="UniProtKB-KW"/>
</dbReference>
<evidence type="ECO:0000256" key="2">
    <source>
        <dbReference type="ARBA" id="ARBA00009687"/>
    </source>
</evidence>
<feature type="region of interest" description="Disordered" evidence="12">
    <location>
        <begin position="1"/>
        <end position="237"/>
    </location>
</feature>
<dbReference type="CDD" id="cd00167">
    <property type="entry name" value="SANT"/>
    <property type="match status" value="1"/>
</dbReference>
<dbReference type="Gene3D" id="1.10.10.60">
    <property type="entry name" value="Homeodomain-like"/>
    <property type="match status" value="1"/>
</dbReference>
<dbReference type="EMBL" id="CAJPEX010000171">
    <property type="protein sequence ID" value="CAG0913925.1"/>
    <property type="molecule type" value="Genomic_DNA"/>
</dbReference>
<sequence>MGKASRSEESSASDDDSLNSGSDSAEHSSSESANKEQDGTSNESWTKKSKRTMRERKGTVEKKKTDDLKQCWGKDPNLYGIRRSGRSRQEPSRQSTTNDESDADSGKNEKHAGSRRRSRNRSGTSSKSRSSDRMDSDSGSDVSRPRAKPNTKKSSSAVTSKGGGRRVQLSESSDDSSSSVAGSVKVRNTSRRAAAKVNYREVSDDEEEEVVKTSNARKNGEEFEDYQPGLRPPDPEEGECVEKVMDQRVGHVDAVGACTTVYAITKNGDPNASFEAEVTSELAEEQFLIKWMGWSHLHNTWESLRSLREMGVRGIKRVENYIKKDKELRAWKTVANPEDIEYVECQRDMMQELAESHINVERVIASYDKPLGTHADYLIKWENLSYSECTWEDGALIEERWKDRIEEFRRREQSKCLPQPPNALVRLLRNRPKFVPVKEQPTFLGSVPSLRLRDYQLAGLNWLVSSWCHDRSVILADEMGLGKTVQVICFLAYLFRHYEVYGPFLVVVPLSTLTAWQREFLTWFPDLNVVAYIGDTHSRNTIRAVEWIADGGRLKPNAVLTTYEILLKDRAFLEAMDWAVLVVDEAHRLKNDDSLLYRSLHVFRTHLRVLVTGTPLQNSLKELWALLHFIMPDTFPDWESFDEEHGATAAANKTAGYKKLHKQLQPYILRRVKKDVERLLPAKVEQILRVDMTKAQKQIYKWILARNFDQLRKGSGGSMTTFTNIVVELKKCCNHSHLIQAPPPLFPVGNAAAAASLSSASGGGCDDSAAEQRIQRLVQGSGKLLLLDKLLVRLRETGHRVLIFSQMVRMLDILSEYLLLRHFPYQRLDGSIKGELRRQAMDRFNAVGSPDFCFLLSTRAGGLGINLATADTVIIFDSDWNPQNDLQAQSRAHRIGQKNQVNIYRLVTRGSVEETIVERAKKKMILDHLVIQNMDTTGRSVLDCKASANSSVPFDKEELAAILKFGAQELFKGDDETEEEPACDIDDILRRAETRDEEPRMAGDELLSQFKITSFVFGKDEDGKDDEMEDDKEDEGKKEKLPKKTMTDAEETKDWADIIPDNYKRKVLEQERENEMADLYVPTTRTRKSKLAKKKKVKTSRHGSDGEEEEEEEEEEEDEDEDDDEDDDEYDDDSDERGRKRRGPKAKESVKGFTTPEVRRFLKSWRKFPNPMSRLDSIAEDAELQEKSAGDLKRLGETVLSKCKEAFSSHEQQKDEATKDAKRTRGPKVKIGGVILNAKSLLSQMEDLKPLESLPADKKERGKWQLDVKVKAVHWDCDWTKEDDARLLQGIYEYGMGSWESIKTDPSLKLEKKLLPGNGGKPSEKHLQTRADYLMRAMSNAPRGKKPSKTVASPRKGGRKPKTKAFVDADLSSDDDDAGAEGKGSWPLSLTDKQQQHNSSNNNNSNSKPKPTLSATPLSSDHHDKKSNHHIGKKHHHHHHHHHHHQHGDGKDGGGNTNKRPLQSSSNSMSAPLHFTTHETVAAMKLTAGSELSADAFAECKEKMRPVKKSLKQLDGPVAGGAKERQSHKRRCLRLIGDHINSCLLAYHDPEKIREWRNNLWFFVSKFTEHDAQKLYKLYKKAKLKDDKETPKKSEKPATSTKTPARVDVATAGTGGAEPHKRKAEDDSKPTKPFPTAATSTKTVQHADKWNKRRRDEDGPASGTGFRHAKERRRSASPPEVDRVILPQHKDDEADLEEGEMRDEDEQSLLLGSGERGHHAGGGPDWRGYRAGENPRFAHRRDREDYQYYNWMGKQSGTWYPSSSHGSYYPSANAASASSTSANPAAAFPAHQQQQQQRYPRHHHQQPSVFPSRDHQAHHSRHHQHQRRDPRLWSEDRETNKAD</sequence>
<dbReference type="InterPro" id="IPR002464">
    <property type="entry name" value="DNA/RNA_helicase_DEAH_CS"/>
</dbReference>
<keyword evidence="5" id="KW-0378">Hydrolase</keyword>
<dbReference type="Gene3D" id="3.40.50.10810">
    <property type="entry name" value="Tandem AAA-ATPase domain"/>
    <property type="match status" value="1"/>
</dbReference>
<keyword evidence="3" id="KW-0677">Repeat</keyword>
<feature type="compositionally biased region" description="Basic residues" evidence="12">
    <location>
        <begin position="1085"/>
        <end position="1101"/>
    </location>
</feature>
<evidence type="ECO:0000313" key="16">
    <source>
        <dbReference type="EMBL" id="CAD7273773.1"/>
    </source>
</evidence>
<keyword evidence="6" id="KW-0067">ATP-binding</keyword>
<dbReference type="Pfam" id="PF13907">
    <property type="entry name" value="CHD1-like_C"/>
    <property type="match status" value="1"/>
</dbReference>
<feature type="domain" description="Helicase ATP-binding" evidence="14">
    <location>
        <begin position="464"/>
        <end position="633"/>
    </location>
</feature>
<feature type="compositionally biased region" description="Acidic residues" evidence="12">
    <location>
        <begin position="1106"/>
        <end position="1135"/>
    </location>
</feature>
<feature type="compositionally biased region" description="Acidic residues" evidence="12">
    <location>
        <begin position="1693"/>
        <end position="1707"/>
    </location>
</feature>
<keyword evidence="4" id="KW-0547">Nucleotide-binding</keyword>
<feature type="compositionally biased region" description="Basic and acidic residues" evidence="12">
    <location>
        <begin position="1045"/>
        <end position="1075"/>
    </location>
</feature>
<dbReference type="Pfam" id="PF00271">
    <property type="entry name" value="Helicase_C"/>
    <property type="match status" value="1"/>
</dbReference>
<dbReference type="GO" id="GO:0034728">
    <property type="term" value="P:nucleosome organization"/>
    <property type="evidence" value="ECO:0007669"/>
    <property type="project" value="TreeGrafter"/>
</dbReference>
<evidence type="ECO:0000256" key="8">
    <source>
        <dbReference type="ARBA" id="ARBA00023125"/>
    </source>
</evidence>
<dbReference type="GO" id="GO:0003682">
    <property type="term" value="F:chromatin binding"/>
    <property type="evidence" value="ECO:0007669"/>
    <property type="project" value="TreeGrafter"/>
</dbReference>
<evidence type="ECO:0000256" key="1">
    <source>
        <dbReference type="ARBA" id="ARBA00004123"/>
    </source>
</evidence>
<feature type="domain" description="Chromo" evidence="13">
    <location>
        <begin position="239"/>
        <end position="333"/>
    </location>
</feature>
<dbReference type="InterPro" id="IPR056302">
    <property type="entry name" value="CHD1-2/Hrp3_HTH"/>
</dbReference>
<evidence type="ECO:0000256" key="5">
    <source>
        <dbReference type="ARBA" id="ARBA00022801"/>
    </source>
</evidence>
<evidence type="ECO:0000256" key="4">
    <source>
        <dbReference type="ARBA" id="ARBA00022741"/>
    </source>
</evidence>
<reference evidence="16" key="1">
    <citation type="submission" date="2020-11" db="EMBL/GenBank/DDBJ databases">
        <authorList>
            <person name="Tran Van P."/>
        </authorList>
    </citation>
    <scope>NUCLEOTIDE SEQUENCE</scope>
</reference>
<feature type="compositionally biased region" description="Basic and acidic residues" evidence="12">
    <location>
        <begin position="1680"/>
        <end position="1692"/>
    </location>
</feature>
<feature type="region of interest" description="Disordered" evidence="12">
    <location>
        <begin position="1206"/>
        <end position="1225"/>
    </location>
</feature>
<dbReference type="InterPro" id="IPR016197">
    <property type="entry name" value="Chromo-like_dom_sf"/>
</dbReference>
<dbReference type="PANTHER" id="PTHR45623">
    <property type="entry name" value="CHROMODOMAIN-HELICASE-DNA-BINDING PROTEIN 3-RELATED-RELATED"/>
    <property type="match status" value="1"/>
</dbReference>
<dbReference type="SMART" id="SM00487">
    <property type="entry name" value="DEXDc"/>
    <property type="match status" value="1"/>
</dbReference>
<evidence type="ECO:0000256" key="6">
    <source>
        <dbReference type="ARBA" id="ARBA00022840"/>
    </source>
</evidence>
<feature type="region of interest" description="Disordered" evidence="12">
    <location>
        <begin position="1018"/>
        <end position="1154"/>
    </location>
</feature>
<dbReference type="PROSITE" id="PS00690">
    <property type="entry name" value="DEAH_ATP_HELICASE"/>
    <property type="match status" value="1"/>
</dbReference>
<feature type="compositionally biased region" description="Basic and acidic residues" evidence="12">
    <location>
        <begin position="1584"/>
        <end position="1596"/>
    </location>
</feature>
<dbReference type="GO" id="GO:0005524">
    <property type="term" value="F:ATP binding"/>
    <property type="evidence" value="ECO:0007669"/>
    <property type="project" value="UniProtKB-KW"/>
</dbReference>
<protein>
    <recommendedName>
        <fullName evidence="18">DNA helicase</fullName>
    </recommendedName>
</protein>
<evidence type="ECO:0000256" key="9">
    <source>
        <dbReference type="ARBA" id="ARBA00023163"/>
    </source>
</evidence>
<dbReference type="GO" id="GO:0016887">
    <property type="term" value="F:ATP hydrolysis activity"/>
    <property type="evidence" value="ECO:0007669"/>
    <property type="project" value="TreeGrafter"/>
</dbReference>
<dbReference type="InterPro" id="IPR001650">
    <property type="entry name" value="Helicase_C-like"/>
</dbReference>
<feature type="compositionally biased region" description="Low complexity" evidence="12">
    <location>
        <begin position="1398"/>
        <end position="1407"/>
    </location>
</feature>
<dbReference type="Gene3D" id="3.40.50.300">
    <property type="entry name" value="P-loop containing nucleotide triphosphate hydrolases"/>
    <property type="match status" value="1"/>
</dbReference>
<dbReference type="GO" id="GO:0140658">
    <property type="term" value="F:ATP-dependent chromatin remodeler activity"/>
    <property type="evidence" value="ECO:0007669"/>
    <property type="project" value="TreeGrafter"/>
</dbReference>
<comment type="similarity">
    <text evidence="2">Belongs to the SNF2/RAD54 helicase family. ISWI subfamily.</text>
</comment>
<dbReference type="InterPro" id="IPR001005">
    <property type="entry name" value="SANT/Myb"/>
</dbReference>
<dbReference type="PROSITE" id="PS50013">
    <property type="entry name" value="CHROMO_2"/>
    <property type="match status" value="2"/>
</dbReference>
<dbReference type="GO" id="GO:0005634">
    <property type="term" value="C:nucleus"/>
    <property type="evidence" value="ECO:0007669"/>
    <property type="project" value="UniProtKB-SubCell"/>
</dbReference>
<evidence type="ECO:0000256" key="7">
    <source>
        <dbReference type="ARBA" id="ARBA00023015"/>
    </source>
</evidence>
<feature type="domain" description="Helicase C-terminal" evidence="15">
    <location>
        <begin position="786"/>
        <end position="942"/>
    </location>
</feature>
<dbReference type="InterPro" id="IPR027417">
    <property type="entry name" value="P-loop_NTPase"/>
</dbReference>
<dbReference type="OrthoDB" id="5857104at2759"/>
<dbReference type="EMBL" id="OA882208">
    <property type="protein sequence ID" value="CAD7273773.1"/>
    <property type="molecule type" value="Genomic_DNA"/>
</dbReference>
<feature type="compositionally biased region" description="Acidic residues" evidence="12">
    <location>
        <begin position="1023"/>
        <end position="1033"/>
    </location>
</feature>
<dbReference type="CDD" id="cd18666">
    <property type="entry name" value="CD1_tandem_CHD1-2_like"/>
    <property type="match status" value="1"/>
</dbReference>
<organism evidence="16">
    <name type="scientific">Notodromas monacha</name>
    <dbReference type="NCBI Taxonomy" id="399045"/>
    <lineage>
        <taxon>Eukaryota</taxon>
        <taxon>Metazoa</taxon>
        <taxon>Ecdysozoa</taxon>
        <taxon>Arthropoda</taxon>
        <taxon>Crustacea</taxon>
        <taxon>Oligostraca</taxon>
        <taxon>Ostracoda</taxon>
        <taxon>Podocopa</taxon>
        <taxon>Podocopida</taxon>
        <taxon>Cypridocopina</taxon>
        <taxon>Cypridoidea</taxon>
        <taxon>Cyprididae</taxon>
        <taxon>Notodromas</taxon>
    </lineage>
</organism>
<dbReference type="SMART" id="SM00298">
    <property type="entry name" value="CHROMO"/>
    <property type="match status" value="2"/>
</dbReference>
<dbReference type="InterPro" id="IPR049730">
    <property type="entry name" value="SNF2/RAD54-like_C"/>
</dbReference>
<evidence type="ECO:0000256" key="10">
    <source>
        <dbReference type="ARBA" id="ARBA00023242"/>
    </source>
</evidence>
<keyword evidence="9" id="KW-0804">Transcription</keyword>
<dbReference type="CDD" id="cd18659">
    <property type="entry name" value="CD2_tandem"/>
    <property type="match status" value="1"/>
</dbReference>
<dbReference type="SMART" id="SM01176">
    <property type="entry name" value="DUF4208"/>
    <property type="match status" value="1"/>
</dbReference>
<dbReference type="SMART" id="SM00490">
    <property type="entry name" value="HELICc"/>
    <property type="match status" value="1"/>
</dbReference>
<dbReference type="InterPro" id="IPR000953">
    <property type="entry name" value="Chromo/chromo_shadow_dom"/>
</dbReference>
<keyword evidence="17" id="KW-1185">Reference proteome</keyword>
<dbReference type="InterPro" id="IPR014001">
    <property type="entry name" value="Helicase_ATP-bd"/>
</dbReference>
<feature type="compositionally biased region" description="Basic residues" evidence="12">
    <location>
        <begin position="1425"/>
        <end position="1446"/>
    </location>
</feature>
<feature type="region of interest" description="Disordered" evidence="12">
    <location>
        <begin position="1584"/>
        <end position="1744"/>
    </location>
</feature>
<dbReference type="GO" id="GO:0000785">
    <property type="term" value="C:chromatin"/>
    <property type="evidence" value="ECO:0007669"/>
    <property type="project" value="TreeGrafter"/>
</dbReference>
<dbReference type="InterPro" id="IPR040793">
    <property type="entry name" value="CDH1_2_SANT_HL1"/>
</dbReference>